<reference evidence="1 2" key="1">
    <citation type="journal article" date="2019" name="Sci. Rep.">
        <title>Orb-weaving spider Araneus ventricosus genome elucidates the spidroin gene catalogue.</title>
        <authorList>
            <person name="Kono N."/>
            <person name="Nakamura H."/>
            <person name="Ohtoshi R."/>
            <person name="Moran D.A.P."/>
            <person name="Shinohara A."/>
            <person name="Yoshida Y."/>
            <person name="Fujiwara M."/>
            <person name="Mori M."/>
            <person name="Tomita M."/>
            <person name="Arakawa K."/>
        </authorList>
    </citation>
    <scope>NUCLEOTIDE SEQUENCE [LARGE SCALE GENOMIC DNA]</scope>
</reference>
<dbReference type="Proteomes" id="UP000499080">
    <property type="component" value="Unassembled WGS sequence"/>
</dbReference>
<evidence type="ECO:0000313" key="1">
    <source>
        <dbReference type="EMBL" id="GBN09221.1"/>
    </source>
</evidence>
<accession>A0A4Y2L3H0</accession>
<proteinExistence type="predicted"/>
<dbReference type="AlphaFoldDB" id="A0A4Y2L3H0"/>
<gene>
    <name evidence="1" type="ORF">AVEN_268484_1</name>
</gene>
<sequence length="122" mass="13888">MQWQSTIIVTRVDLYPYTDESPRFTGLFLYPGWVGSVSPFDRGDVNGFLSTEGRGLILVPLSFRTSLFTLGSDVFLLREQQIKRSSAIFLFMVSDSVRVLNRQRNYAEAYISSSIPNYVGLF</sequence>
<comment type="caution">
    <text evidence="1">The sequence shown here is derived from an EMBL/GenBank/DDBJ whole genome shotgun (WGS) entry which is preliminary data.</text>
</comment>
<evidence type="ECO:0000313" key="2">
    <source>
        <dbReference type="Proteomes" id="UP000499080"/>
    </source>
</evidence>
<dbReference type="EMBL" id="BGPR01005332">
    <property type="protein sequence ID" value="GBN09221.1"/>
    <property type="molecule type" value="Genomic_DNA"/>
</dbReference>
<keyword evidence="2" id="KW-1185">Reference proteome</keyword>
<name>A0A4Y2L3H0_ARAVE</name>
<protein>
    <submittedName>
        <fullName evidence="1">Uncharacterized protein</fullName>
    </submittedName>
</protein>
<organism evidence="1 2">
    <name type="scientific">Araneus ventricosus</name>
    <name type="common">Orbweaver spider</name>
    <name type="synonym">Epeira ventricosa</name>
    <dbReference type="NCBI Taxonomy" id="182803"/>
    <lineage>
        <taxon>Eukaryota</taxon>
        <taxon>Metazoa</taxon>
        <taxon>Ecdysozoa</taxon>
        <taxon>Arthropoda</taxon>
        <taxon>Chelicerata</taxon>
        <taxon>Arachnida</taxon>
        <taxon>Araneae</taxon>
        <taxon>Araneomorphae</taxon>
        <taxon>Entelegynae</taxon>
        <taxon>Araneoidea</taxon>
        <taxon>Araneidae</taxon>
        <taxon>Araneus</taxon>
    </lineage>
</organism>